<gene>
    <name evidence="2" type="ORF">SAMN02745249_00388</name>
</gene>
<protein>
    <submittedName>
        <fullName evidence="2">Uncharacterized protein YpbB</fullName>
    </submittedName>
</protein>
<keyword evidence="3" id="KW-1185">Reference proteome</keyword>
<dbReference type="Pfam" id="PF14493">
    <property type="entry name" value="HTH_40"/>
    <property type="match status" value="1"/>
</dbReference>
<dbReference type="InterPro" id="IPR029491">
    <property type="entry name" value="Helicase_HTH"/>
</dbReference>
<feature type="domain" description="Helicase Helix-turn-helix" evidence="1">
    <location>
        <begin position="259"/>
        <end position="344"/>
    </location>
</feature>
<accession>A0A1M4TC75</accession>
<name>A0A1M4TC75_9LACT</name>
<dbReference type="RefSeq" id="WP_073295492.1">
    <property type="nucleotide sequence ID" value="NZ_FQUF01000005.1"/>
</dbReference>
<evidence type="ECO:0000313" key="3">
    <source>
        <dbReference type="Proteomes" id="UP000184128"/>
    </source>
</evidence>
<evidence type="ECO:0000259" key="1">
    <source>
        <dbReference type="Pfam" id="PF14493"/>
    </source>
</evidence>
<reference evidence="2 3" key="1">
    <citation type="submission" date="2016-11" db="EMBL/GenBank/DDBJ databases">
        <authorList>
            <person name="Jaros S."/>
            <person name="Januszkiewicz K."/>
            <person name="Wedrychowicz H."/>
        </authorList>
    </citation>
    <scope>NUCLEOTIDE SEQUENCE [LARGE SCALE GENOMIC DNA]</scope>
    <source>
        <strain evidence="2 3">DSM 15692</strain>
    </source>
</reference>
<organism evidence="2 3">
    <name type="scientific">Atopostipes suicloacalis DSM 15692</name>
    <dbReference type="NCBI Taxonomy" id="1121025"/>
    <lineage>
        <taxon>Bacteria</taxon>
        <taxon>Bacillati</taxon>
        <taxon>Bacillota</taxon>
        <taxon>Bacilli</taxon>
        <taxon>Lactobacillales</taxon>
        <taxon>Carnobacteriaceae</taxon>
        <taxon>Atopostipes</taxon>
    </lineage>
</organism>
<dbReference type="STRING" id="1121025.SAMN02745249_00388"/>
<dbReference type="OrthoDB" id="2168040at2"/>
<dbReference type="AlphaFoldDB" id="A0A1M4TC75"/>
<dbReference type="EMBL" id="FQUF01000005">
    <property type="protein sequence ID" value="SHE41984.1"/>
    <property type="molecule type" value="Genomic_DNA"/>
</dbReference>
<evidence type="ECO:0000313" key="2">
    <source>
        <dbReference type="EMBL" id="SHE41984.1"/>
    </source>
</evidence>
<dbReference type="Proteomes" id="UP000184128">
    <property type="component" value="Unassembled WGS sequence"/>
</dbReference>
<proteinExistence type="predicted"/>
<sequence length="352" mass="42295">MKDNYLFYYILSYFDLENVVTLSQILHVFHAKRTPSMFYLVEINDWHHGFSLAQQMTREYLSKIIQKLLNQEYLVEEGKGYLLTNKGQIVCEEYFNEHYYPKKIESFTYTNVRAPFWNSYQLLTQVFSELSYQNNKYIPIVKHPSHQENVRQLFQPFQSNKKKLLGHWFKEQEFLFNQMDENSADVLANQLTGHEFIGKTRMQLSQNYEMTALEFDFYFKDILEEALQIIYTNKKDFPLNNEILKKLHQETHYGLSASTYETYKLLEKGRTIMAIANQRAIKENTVREHILEIAFVFESFPYKAFIPSNIYEKLHQGFDQGENFTYQEAMNGIEQLEFMHYRLVELERMRLK</sequence>